<evidence type="ECO:0000313" key="2">
    <source>
        <dbReference type="Proteomes" id="UP000032735"/>
    </source>
</evidence>
<dbReference type="KEGG" id="xpo:XPG1_0750"/>
<accession>A0A068R2Q5</accession>
<dbReference type="Proteomes" id="UP000032735">
    <property type="component" value="Chromosome"/>
</dbReference>
<dbReference type="EMBL" id="FO704551">
    <property type="protein sequence ID" value="CDG20405.1"/>
    <property type="molecule type" value="Genomic_DNA"/>
</dbReference>
<dbReference type="HOGENOM" id="CLU_3190853_0_0_6"/>
<organism evidence="1 2">
    <name type="scientific">Xenorhabdus poinarii G6</name>
    <dbReference type="NCBI Taxonomy" id="1354304"/>
    <lineage>
        <taxon>Bacteria</taxon>
        <taxon>Pseudomonadati</taxon>
        <taxon>Pseudomonadota</taxon>
        <taxon>Gammaproteobacteria</taxon>
        <taxon>Enterobacterales</taxon>
        <taxon>Morganellaceae</taxon>
        <taxon>Xenorhabdus</taxon>
    </lineage>
</organism>
<evidence type="ECO:0000313" key="1">
    <source>
        <dbReference type="EMBL" id="CDG20405.1"/>
    </source>
</evidence>
<protein>
    <submittedName>
        <fullName evidence="1">Uncharacterized protein</fullName>
    </submittedName>
</protein>
<dbReference type="AlphaFoldDB" id="A0A068R2Q5"/>
<gene>
    <name evidence="1" type="ORF">XPG1_0750</name>
</gene>
<proteinExistence type="predicted"/>
<reference evidence="1 2" key="1">
    <citation type="submission" date="2013-07" db="EMBL/GenBank/DDBJ databases">
        <authorList>
            <person name="Genoscope - CEA"/>
        </authorList>
    </citation>
    <scope>NUCLEOTIDE SEQUENCE [LARGE SCALE GENOMIC DNA]</scope>
    <source>
        <strain evidence="1 2">G6</strain>
    </source>
</reference>
<dbReference type="STRING" id="1354304.XPG1_0750"/>
<keyword evidence="2" id="KW-1185">Reference proteome</keyword>
<name>A0A068R2Q5_9GAMM</name>
<sequence length="46" mass="5232">MIIFETVGNLLISYDLTVTISFCSDLINLNKDCWCNGKNDNDKEAF</sequence>